<dbReference type="GO" id="GO:0004368">
    <property type="term" value="F:glycerol-3-phosphate dehydrogenase (quinone) activity"/>
    <property type="evidence" value="ECO:0007669"/>
    <property type="project" value="UniProtKB-EC"/>
</dbReference>
<dbReference type="Proteomes" id="UP000318336">
    <property type="component" value="Unassembled WGS sequence"/>
</dbReference>
<feature type="region of interest" description="Disordered" evidence="12">
    <location>
        <begin position="546"/>
        <end position="575"/>
    </location>
</feature>
<dbReference type="SUPFAM" id="SSF51905">
    <property type="entry name" value="FAD/NAD(P)-binding domain"/>
    <property type="match status" value="1"/>
</dbReference>
<evidence type="ECO:0000256" key="2">
    <source>
        <dbReference type="ARBA" id="ARBA00004496"/>
    </source>
</evidence>
<dbReference type="RefSeq" id="WP_142007737.1">
    <property type="nucleotide sequence ID" value="NZ_CAJTBP010000001.1"/>
</dbReference>
<dbReference type="Pfam" id="PF01266">
    <property type="entry name" value="DAO"/>
    <property type="match status" value="1"/>
</dbReference>
<evidence type="ECO:0000259" key="14">
    <source>
        <dbReference type="Pfam" id="PF16901"/>
    </source>
</evidence>
<keyword evidence="9 11" id="KW-0560">Oxidoreductase</keyword>
<proteinExistence type="inferred from homology"/>
<comment type="subcellular location">
    <subcellularLocation>
        <location evidence="2">Cytoplasm</location>
    </subcellularLocation>
</comment>
<dbReference type="GO" id="GO:0006071">
    <property type="term" value="P:glycerol metabolic process"/>
    <property type="evidence" value="ECO:0007669"/>
    <property type="project" value="UniProtKB-KW"/>
</dbReference>
<dbReference type="AlphaFoldDB" id="A0A542WZI1"/>
<evidence type="ECO:0000256" key="12">
    <source>
        <dbReference type="SAM" id="MobiDB-lite"/>
    </source>
</evidence>
<comment type="similarity">
    <text evidence="3 11">Belongs to the FAD-dependent glycerol-3-phosphate dehydrogenase family.</text>
</comment>
<reference evidence="15 16" key="1">
    <citation type="submission" date="2019-06" db="EMBL/GenBank/DDBJ databases">
        <title>Sequencing the genomes of 1000 actinobacteria strains.</title>
        <authorList>
            <person name="Klenk H.-P."/>
        </authorList>
    </citation>
    <scope>NUCLEOTIDE SEQUENCE [LARGE SCALE GENOMIC DNA]</scope>
    <source>
        <strain evidence="15 16">DSM 24617</strain>
    </source>
</reference>
<dbReference type="InterPro" id="IPR006076">
    <property type="entry name" value="FAD-dep_OxRdtase"/>
</dbReference>
<keyword evidence="6 11" id="KW-0285">Flavoprotein</keyword>
<evidence type="ECO:0000256" key="10">
    <source>
        <dbReference type="ARBA" id="ARBA00049055"/>
    </source>
</evidence>
<dbReference type="InterPro" id="IPR036188">
    <property type="entry name" value="FAD/NAD-bd_sf"/>
</dbReference>
<feature type="domain" description="Alpha-glycerophosphate oxidase C-terminal" evidence="14">
    <location>
        <begin position="403"/>
        <end position="528"/>
    </location>
</feature>
<dbReference type="SUPFAM" id="SSF54373">
    <property type="entry name" value="FAD-linked reductases, C-terminal domain"/>
    <property type="match status" value="1"/>
</dbReference>
<gene>
    <name evidence="15" type="ORF">FB554_3290</name>
</gene>
<evidence type="ECO:0000313" key="15">
    <source>
        <dbReference type="EMBL" id="TQL28978.1"/>
    </source>
</evidence>
<feature type="compositionally biased region" description="Basic and acidic residues" evidence="12">
    <location>
        <begin position="555"/>
        <end position="568"/>
    </location>
</feature>
<keyword evidence="7" id="KW-0319">Glycerol metabolism</keyword>
<evidence type="ECO:0000256" key="7">
    <source>
        <dbReference type="ARBA" id="ARBA00022798"/>
    </source>
</evidence>
<dbReference type="Gene3D" id="1.10.8.870">
    <property type="entry name" value="Alpha-glycerophosphate oxidase, cap domain"/>
    <property type="match status" value="1"/>
</dbReference>
<dbReference type="Gene3D" id="3.50.50.60">
    <property type="entry name" value="FAD/NAD(P)-binding domain"/>
    <property type="match status" value="1"/>
</dbReference>
<keyword evidence="16" id="KW-1185">Reference proteome</keyword>
<organism evidence="15 16">
    <name type="scientific">Barrientosiimonas humi</name>
    <dbReference type="NCBI Taxonomy" id="999931"/>
    <lineage>
        <taxon>Bacteria</taxon>
        <taxon>Bacillati</taxon>
        <taxon>Actinomycetota</taxon>
        <taxon>Actinomycetes</taxon>
        <taxon>Micrococcales</taxon>
        <taxon>Dermacoccaceae</taxon>
        <taxon>Barrientosiimonas</taxon>
    </lineage>
</organism>
<keyword evidence="5" id="KW-0963">Cytoplasm</keyword>
<dbReference type="PRINTS" id="PR01001">
    <property type="entry name" value="FADG3PDH"/>
</dbReference>
<protein>
    <recommendedName>
        <fullName evidence="4 11">Glycerol-3-phosphate dehydrogenase</fullName>
        <ecNumber evidence="4 11">1.1.5.3</ecNumber>
    </recommendedName>
</protein>
<dbReference type="PROSITE" id="PS00978">
    <property type="entry name" value="FAD_G3PDH_2"/>
    <property type="match status" value="1"/>
</dbReference>
<dbReference type="InterPro" id="IPR038299">
    <property type="entry name" value="DAO_C_sf"/>
</dbReference>
<evidence type="ECO:0000256" key="3">
    <source>
        <dbReference type="ARBA" id="ARBA00007330"/>
    </source>
</evidence>
<evidence type="ECO:0000256" key="9">
    <source>
        <dbReference type="ARBA" id="ARBA00023002"/>
    </source>
</evidence>
<evidence type="ECO:0000256" key="6">
    <source>
        <dbReference type="ARBA" id="ARBA00022630"/>
    </source>
</evidence>
<evidence type="ECO:0000256" key="5">
    <source>
        <dbReference type="ARBA" id="ARBA00022490"/>
    </source>
</evidence>
<feature type="domain" description="FAD dependent oxidoreductase" evidence="13">
    <location>
        <begin position="28"/>
        <end position="383"/>
    </location>
</feature>
<evidence type="ECO:0000259" key="13">
    <source>
        <dbReference type="Pfam" id="PF01266"/>
    </source>
</evidence>
<evidence type="ECO:0000256" key="4">
    <source>
        <dbReference type="ARBA" id="ARBA00013029"/>
    </source>
</evidence>
<dbReference type="InterPro" id="IPR031656">
    <property type="entry name" value="DAO_C"/>
</dbReference>
<evidence type="ECO:0000313" key="16">
    <source>
        <dbReference type="Proteomes" id="UP000318336"/>
    </source>
</evidence>
<dbReference type="OrthoDB" id="9766796at2"/>
<comment type="caution">
    <text evidence="15">The sequence shown here is derived from an EMBL/GenBank/DDBJ whole genome shotgun (WGS) entry which is preliminary data.</text>
</comment>
<dbReference type="GO" id="GO:0046168">
    <property type="term" value="P:glycerol-3-phosphate catabolic process"/>
    <property type="evidence" value="ECO:0007669"/>
    <property type="project" value="TreeGrafter"/>
</dbReference>
<comment type="catalytic activity">
    <reaction evidence="10 11">
        <text>a quinone + sn-glycerol 3-phosphate = dihydroxyacetone phosphate + a quinol</text>
        <dbReference type="Rhea" id="RHEA:18977"/>
        <dbReference type="ChEBI" id="CHEBI:24646"/>
        <dbReference type="ChEBI" id="CHEBI:57597"/>
        <dbReference type="ChEBI" id="CHEBI:57642"/>
        <dbReference type="ChEBI" id="CHEBI:132124"/>
        <dbReference type="EC" id="1.1.5.3"/>
    </reaction>
</comment>
<name>A0A542WZI1_9MICO</name>
<dbReference type="Pfam" id="PF16901">
    <property type="entry name" value="DAO_C"/>
    <property type="match status" value="1"/>
</dbReference>
<dbReference type="GO" id="GO:0009331">
    <property type="term" value="C:glycerol-3-phosphate dehydrogenase (FAD) complex"/>
    <property type="evidence" value="ECO:0007669"/>
    <property type="project" value="UniProtKB-UniRule"/>
</dbReference>
<keyword evidence="8" id="KW-0274">FAD</keyword>
<dbReference type="FunFam" id="1.10.8.870:FF:000003">
    <property type="entry name" value="Glycerol-3-phosphate dehydrogenase"/>
    <property type="match status" value="1"/>
</dbReference>
<evidence type="ECO:0000256" key="11">
    <source>
        <dbReference type="RuleBase" id="RU361217"/>
    </source>
</evidence>
<accession>A0A542WZI1</accession>
<sequence length="575" mass="62423">MVMQPFSATLGPAEHAQAWKELTEREFDVLVIGGGVTGAGTALDAATRGLRTGLVEARDFASGTSSRSSKLFHGGLRYLEQMNFSLVAEALKERELMLTHIAPHLVHPVPFLYPLSHRGWERPYVATGLAMYDQMGGARSVPRQKHLTKGGALQLFPGLKSDALVGAVRYYDGQADDARHTMTVARTAAHYGAVVRSSTEVVEILTEADRVVGAVVRDVETDERATVRAKVVINATGVWTDDIQKMTGGRGRFRVRASKGVHILVNRDRIAGEVGLILRTEKSVLFVIPWDQHWIIGTTDTDWALDLAHPAATATDIEYLLEHVNTVLAVPLTHDDIVGVYAGLRPLLAGESEDTSQLSREHAVARSAPGMVSIAGGKYTTYRVMAKDAVDAAAEDLGQISESVTEHVPLVGADGYAAMLNLKSELGREAGLPEWRIEHLLGRYGSKLHEVLALGDEDPSMLEPVASAEKYLRAELKYAVTHEGALHLADVLARRTRMSIETKHRGVDAAEETADIMAAVLGWDEATKAREIEAYKERVAAEIASQQLATDAESDATRTKAPETRPGLRDVTATT</sequence>
<dbReference type="PROSITE" id="PS00977">
    <property type="entry name" value="FAD_G3PDH_1"/>
    <property type="match status" value="1"/>
</dbReference>
<dbReference type="InterPro" id="IPR000447">
    <property type="entry name" value="G3P_DH_FAD-dep"/>
</dbReference>
<dbReference type="Gene3D" id="3.30.9.10">
    <property type="entry name" value="D-Amino Acid Oxidase, subunit A, domain 2"/>
    <property type="match status" value="1"/>
</dbReference>
<dbReference type="PANTHER" id="PTHR11985">
    <property type="entry name" value="GLYCEROL-3-PHOSPHATE DEHYDROGENASE"/>
    <property type="match status" value="1"/>
</dbReference>
<comment type="cofactor">
    <cofactor evidence="1 11">
        <name>FAD</name>
        <dbReference type="ChEBI" id="CHEBI:57692"/>
    </cofactor>
</comment>
<dbReference type="EMBL" id="VFOK01000002">
    <property type="protein sequence ID" value="TQL28978.1"/>
    <property type="molecule type" value="Genomic_DNA"/>
</dbReference>
<evidence type="ECO:0000256" key="8">
    <source>
        <dbReference type="ARBA" id="ARBA00022827"/>
    </source>
</evidence>
<dbReference type="EC" id="1.1.5.3" evidence="4 11"/>
<evidence type="ECO:0000256" key="1">
    <source>
        <dbReference type="ARBA" id="ARBA00001974"/>
    </source>
</evidence>
<dbReference type="PANTHER" id="PTHR11985:SF31">
    <property type="entry name" value="GLYCEROL-3-PHOSPHATE DEHYDROGENASE 2"/>
    <property type="match status" value="1"/>
</dbReference>